<evidence type="ECO:0000256" key="6">
    <source>
        <dbReference type="ARBA" id="ARBA00022989"/>
    </source>
</evidence>
<organism evidence="12">
    <name type="scientific">Homalodisca liturata</name>
    <dbReference type="NCBI Taxonomy" id="320908"/>
    <lineage>
        <taxon>Eukaryota</taxon>
        <taxon>Metazoa</taxon>
        <taxon>Ecdysozoa</taxon>
        <taxon>Arthropoda</taxon>
        <taxon>Hexapoda</taxon>
        <taxon>Insecta</taxon>
        <taxon>Pterygota</taxon>
        <taxon>Neoptera</taxon>
        <taxon>Paraneoptera</taxon>
        <taxon>Hemiptera</taxon>
        <taxon>Auchenorrhyncha</taxon>
        <taxon>Membracoidea</taxon>
        <taxon>Cicadellidae</taxon>
        <taxon>Cicadellinae</taxon>
        <taxon>Proconiini</taxon>
        <taxon>Homalodisca</taxon>
    </lineage>
</organism>
<feature type="domain" description="Membrane insertase YidC/Oxa/ALB C-terminal" evidence="11">
    <location>
        <begin position="134"/>
        <end position="324"/>
    </location>
</feature>
<gene>
    <name evidence="12" type="ORF">g.14338</name>
</gene>
<evidence type="ECO:0000313" key="12">
    <source>
        <dbReference type="EMBL" id="JAS81364.1"/>
    </source>
</evidence>
<accession>A0A1B6I371</accession>
<evidence type="ECO:0000256" key="8">
    <source>
        <dbReference type="ARBA" id="ARBA00023136"/>
    </source>
</evidence>
<keyword evidence="7" id="KW-0496">Mitochondrion</keyword>
<keyword evidence="4" id="KW-0999">Mitochondrion inner membrane</keyword>
<evidence type="ECO:0000259" key="11">
    <source>
        <dbReference type="Pfam" id="PF02096"/>
    </source>
</evidence>
<comment type="similarity">
    <text evidence="2 9">Belongs to the OXA1/ALB3/YidC family.</text>
</comment>
<dbReference type="InterPro" id="IPR001708">
    <property type="entry name" value="YidC/ALB3/OXA1/COX18"/>
</dbReference>
<comment type="subcellular location">
    <subcellularLocation>
        <location evidence="9">Membrane</location>
        <topology evidence="9">Multi-pass membrane protein</topology>
    </subcellularLocation>
    <subcellularLocation>
        <location evidence="1">Mitochondrion inner membrane</location>
        <topology evidence="1">Multi-pass membrane protein</topology>
    </subcellularLocation>
</comment>
<protein>
    <recommendedName>
        <fullName evidence="11">Membrane insertase YidC/Oxa/ALB C-terminal domain-containing protein</fullName>
    </recommendedName>
</protein>
<dbReference type="PANTHER" id="PTHR12428:SF66">
    <property type="entry name" value="MITOCHONDRIAL INNER MEMBRANE PROTEIN OXA1L"/>
    <property type="match status" value="1"/>
</dbReference>
<dbReference type="NCBIfam" id="TIGR03592">
    <property type="entry name" value="yidC_oxa1_cterm"/>
    <property type="match status" value="1"/>
</dbReference>
<evidence type="ECO:0000256" key="5">
    <source>
        <dbReference type="ARBA" id="ARBA00022946"/>
    </source>
</evidence>
<keyword evidence="5" id="KW-0809">Transit peptide</keyword>
<evidence type="ECO:0000256" key="4">
    <source>
        <dbReference type="ARBA" id="ARBA00022792"/>
    </source>
</evidence>
<evidence type="ECO:0000256" key="7">
    <source>
        <dbReference type="ARBA" id="ARBA00023128"/>
    </source>
</evidence>
<dbReference type="GO" id="GO:0032979">
    <property type="term" value="P:protein insertion into mitochondrial inner membrane from matrix"/>
    <property type="evidence" value="ECO:0007669"/>
    <property type="project" value="TreeGrafter"/>
</dbReference>
<dbReference type="GO" id="GO:0005743">
    <property type="term" value="C:mitochondrial inner membrane"/>
    <property type="evidence" value="ECO:0007669"/>
    <property type="project" value="UniProtKB-SubCell"/>
</dbReference>
<dbReference type="PANTHER" id="PTHR12428">
    <property type="entry name" value="OXA1"/>
    <property type="match status" value="1"/>
</dbReference>
<dbReference type="GO" id="GO:0032977">
    <property type="term" value="F:membrane insertase activity"/>
    <property type="evidence" value="ECO:0007669"/>
    <property type="project" value="InterPro"/>
</dbReference>
<keyword evidence="8 10" id="KW-0472">Membrane</keyword>
<reference evidence="12" key="1">
    <citation type="submission" date="2015-11" db="EMBL/GenBank/DDBJ databases">
        <title>De novo transcriptome assembly of four potential Pierce s Disease insect vectors from Arizona vineyards.</title>
        <authorList>
            <person name="Tassone E.E."/>
        </authorList>
    </citation>
    <scope>NUCLEOTIDE SEQUENCE</scope>
</reference>
<keyword evidence="6 10" id="KW-1133">Transmembrane helix</keyword>
<dbReference type="Pfam" id="PF02096">
    <property type="entry name" value="60KD_IMP"/>
    <property type="match status" value="1"/>
</dbReference>
<keyword evidence="3 9" id="KW-0812">Transmembrane</keyword>
<evidence type="ECO:0000256" key="2">
    <source>
        <dbReference type="ARBA" id="ARBA00009877"/>
    </source>
</evidence>
<evidence type="ECO:0000256" key="1">
    <source>
        <dbReference type="ARBA" id="ARBA00004448"/>
    </source>
</evidence>
<proteinExistence type="inferred from homology"/>
<dbReference type="InterPro" id="IPR028055">
    <property type="entry name" value="YidC/Oxa/ALB_C"/>
</dbReference>
<name>A0A1B6I371_9HEMI</name>
<feature type="transmembrane region" description="Helical" evidence="10">
    <location>
        <begin position="132"/>
        <end position="156"/>
    </location>
</feature>
<dbReference type="CDD" id="cd20069">
    <property type="entry name" value="5TM_Oxa1-like"/>
    <property type="match status" value="1"/>
</dbReference>
<evidence type="ECO:0000256" key="9">
    <source>
        <dbReference type="RuleBase" id="RU003945"/>
    </source>
</evidence>
<dbReference type="AlphaFoldDB" id="A0A1B6I371"/>
<evidence type="ECO:0000256" key="3">
    <source>
        <dbReference type="ARBA" id="ARBA00022692"/>
    </source>
</evidence>
<sequence>MLSRRFLLKQSLKPALNFIKIENVAQIHFGCSHSTKIALLSKHFKSYRRNVFSTGPQIRFESSNVSTHQSTVDSTAGLDPIPEPPVPLSEITEAAIKDFTLEPTFASQGLGGWTPVGIVQNCLEYLHVDCGLPWWGAVVCGTLVIRLLMFPIVVIAQRNSAKMNNNLPQMQHLQMKITEARQRGDKIDAARFTNEMMMFMKQKDVNPFKNMLPPLCQAPVFISVFMGLRGMSSIPVESLKTGGLWWFTDLTVPDQFYILPLITSATLFLTIKVGAETGQPTQNMIIMKYVMMGLPLIVFPFTLNFHGLMLVYWTASNFISLCQVGFLRVPKVREYFKIERIVRHQKTTLPIKDKGFVNNIKDAWNNMKITNELEQRERADKMAFMRAGREPIKKTYKYDPTQVRAKSSSAAQAKKSV</sequence>
<evidence type="ECO:0000256" key="10">
    <source>
        <dbReference type="SAM" id="Phobius"/>
    </source>
</evidence>
<dbReference type="EMBL" id="GECU01026342">
    <property type="protein sequence ID" value="JAS81364.1"/>
    <property type="molecule type" value="Transcribed_RNA"/>
</dbReference>